<dbReference type="OrthoDB" id="6053567at2"/>
<dbReference type="InterPro" id="IPR011049">
    <property type="entry name" value="Serralysin-like_metalloprot_C"/>
</dbReference>
<keyword evidence="2" id="KW-1185">Reference proteome</keyword>
<name>A0A844T2I0_9BRAD</name>
<dbReference type="AlphaFoldDB" id="A0A844T2I0"/>
<organism evidence="1 2">
    <name type="scientific">Bradyrhizobium cajani</name>
    <dbReference type="NCBI Taxonomy" id="1928661"/>
    <lineage>
        <taxon>Bacteria</taxon>
        <taxon>Pseudomonadati</taxon>
        <taxon>Pseudomonadota</taxon>
        <taxon>Alphaproteobacteria</taxon>
        <taxon>Hyphomicrobiales</taxon>
        <taxon>Nitrobacteraceae</taxon>
        <taxon>Bradyrhizobium</taxon>
    </lineage>
</organism>
<dbReference type="SUPFAM" id="SSF51120">
    <property type="entry name" value="beta-Roll"/>
    <property type="match status" value="1"/>
</dbReference>
<reference evidence="1 2" key="1">
    <citation type="submission" date="2019-12" db="EMBL/GenBank/DDBJ databases">
        <title>Draft genome sequences Bradyrhizobium cajani AMBPC1010, Bradyrhizobium pachyrhizi AMBPC1040 and Bradyrhizobium yuanmingense ALSPC3051, three plant growth promoting strains isolated from nodules of Cajanus cajan L. in Dominican Republic.</title>
        <authorList>
            <person name="Flores-Felix J.D."/>
            <person name="Araujo J."/>
            <person name="Diaz-Alcantara C."/>
            <person name="Gonzalez-Andres F."/>
            <person name="Velazquez E."/>
        </authorList>
    </citation>
    <scope>NUCLEOTIDE SEQUENCE [LARGE SCALE GENOMIC DNA]</scope>
    <source>
        <strain evidence="1 2">1010</strain>
    </source>
</reference>
<protein>
    <submittedName>
        <fullName evidence="1">Uncharacterized protein</fullName>
    </submittedName>
</protein>
<dbReference type="RefSeq" id="WP_157329310.1">
    <property type="nucleotide sequence ID" value="NZ_JANADL010000090.1"/>
</dbReference>
<sequence>MAIITWAGATSNDWTTAANWSPPTVPQSSDTALIPPGTSRAPTISALGVSCAMILGKAESGSVTLNVAAAFGATPMMICGKGGTSALDVTLSIQQVCTFSGQIRITAPGSTVTMTAAPDTAFTFAEEAFVLVAPGSTLDLAAGCFNTAGLFEIAGAVSIASDVTVQGNGLLAIENGGQLAISGIVQQGQQIAFADGTGCITLNNPAAFQGTIGFAAVTDVVGGLISLPGLSAQSITLTPQAGSETVFVMTIFGTGGATTLHVNLLDEQELTAMQNPGWTADDFAVINTPGSGTIVTYVPQGTLSLQQSLPIALVAPAGTPVPLSTIFQNAFGTQEPGFYSITLQTRTMPPNTPTDQKYWCSPNVAPVWLDIDGMAITKKTIDVSDISAYSLRTGNNILFPAQFMAQITPPGSPAAATVTYSIWAADPSVVQGTPGTPQPGDVVLAAQAMNATYPGVPNTNLCNWIADCVAAAAGVPMPLPNTLYTPRNNVDGGFWRIAYRGDGKTPYADWGVELLAGDIVRLEWQNQKYGSSGPVVGHTTTILLPPIPPIPPIPFGLKMLVYDNAAEGPVSGDSVIGIHTDAYWLASNPASITIYRLDPKGQYLIYGSPLGEIIQGSIFNNLIIPGGGADIITAGPGKNEIQGTKTQLAAITVTDFHAGDVFNFTDLDPNTAKVGFNAGVLAVLDNGTQVAAIALPGLAAGTSFAVSSNGNQPPNPVGTMISIYPAS</sequence>
<dbReference type="Proteomes" id="UP000449969">
    <property type="component" value="Unassembled WGS sequence"/>
</dbReference>
<accession>A0A844T2I0</accession>
<dbReference type="EMBL" id="WQNE01000005">
    <property type="protein sequence ID" value="MVT73343.1"/>
    <property type="molecule type" value="Genomic_DNA"/>
</dbReference>
<evidence type="ECO:0000313" key="1">
    <source>
        <dbReference type="EMBL" id="MVT73343.1"/>
    </source>
</evidence>
<evidence type="ECO:0000313" key="2">
    <source>
        <dbReference type="Proteomes" id="UP000449969"/>
    </source>
</evidence>
<comment type="caution">
    <text evidence="1">The sequence shown here is derived from an EMBL/GenBank/DDBJ whole genome shotgun (WGS) entry which is preliminary data.</text>
</comment>
<gene>
    <name evidence="1" type="ORF">GPL20_09515</name>
</gene>
<proteinExistence type="predicted"/>